<dbReference type="Gene3D" id="2.30.130.110">
    <property type="match status" value="1"/>
</dbReference>
<dbReference type="EMBL" id="JBEXAC010000002">
    <property type="protein sequence ID" value="MET7000237.1"/>
    <property type="molecule type" value="Genomic_DNA"/>
</dbReference>
<dbReference type="CDD" id="cd11613">
    <property type="entry name" value="SAF_AH_GD"/>
    <property type="match status" value="1"/>
</dbReference>
<comment type="caution">
    <text evidence="3">The sequence shown here is derived from an EMBL/GenBank/DDBJ whole genome shotgun (WGS) entry which is preliminary data.</text>
</comment>
<sequence>MKKLIQINPADNVLVICSSILPGDQEVIAGQTIVFEQPLGLGHKIALRDIGKGEKIIKFGVPIGAATEDIPVGAHVHLHNVKSDYISTYTLDHEFITSK</sequence>
<dbReference type="PANTHER" id="PTHR30536">
    <property type="entry name" value="ALTRONATE/GALACTARATE DEHYDRATASE"/>
    <property type="match status" value="1"/>
</dbReference>
<name>A0ABV2TC61_9BACT</name>
<dbReference type="SMART" id="SM00858">
    <property type="entry name" value="SAF"/>
    <property type="match status" value="1"/>
</dbReference>
<keyword evidence="4" id="KW-1185">Reference proteome</keyword>
<organism evidence="3 4">
    <name type="scientific">Chitinophaga defluvii</name>
    <dbReference type="NCBI Taxonomy" id="3163343"/>
    <lineage>
        <taxon>Bacteria</taxon>
        <taxon>Pseudomonadati</taxon>
        <taxon>Bacteroidota</taxon>
        <taxon>Chitinophagia</taxon>
        <taxon>Chitinophagales</taxon>
        <taxon>Chitinophagaceae</taxon>
        <taxon>Chitinophaga</taxon>
    </lineage>
</organism>
<dbReference type="InterPro" id="IPR052172">
    <property type="entry name" value="UxaA_altronate/galactarate_dh"/>
</dbReference>
<dbReference type="InterPro" id="IPR044144">
    <property type="entry name" value="SAF_UxaA/GarD"/>
</dbReference>
<keyword evidence="3" id="KW-0378">Hydrolase</keyword>
<dbReference type="InterPro" id="IPR013974">
    <property type="entry name" value="SAF"/>
</dbReference>
<dbReference type="RefSeq" id="WP_354662797.1">
    <property type="nucleotide sequence ID" value="NZ_JBEXAC010000002.1"/>
</dbReference>
<accession>A0ABV2TC61</accession>
<keyword evidence="1" id="KW-0456">Lyase</keyword>
<feature type="domain" description="SAF" evidence="2">
    <location>
        <begin position="11"/>
        <end position="82"/>
    </location>
</feature>
<reference evidence="3 4" key="1">
    <citation type="submission" date="2024-06" db="EMBL/GenBank/DDBJ databases">
        <title>Chitinophaga defluvii sp. nov., isolated from municipal sewage.</title>
        <authorList>
            <person name="Zhang L."/>
        </authorList>
    </citation>
    <scope>NUCLEOTIDE SEQUENCE [LARGE SCALE GENOMIC DNA]</scope>
    <source>
        <strain evidence="3 4">H8</strain>
    </source>
</reference>
<dbReference type="GO" id="GO:0016787">
    <property type="term" value="F:hydrolase activity"/>
    <property type="evidence" value="ECO:0007669"/>
    <property type="project" value="UniProtKB-KW"/>
</dbReference>
<gene>
    <name evidence="3" type="ORF">ABR189_22790</name>
</gene>
<evidence type="ECO:0000259" key="2">
    <source>
        <dbReference type="SMART" id="SM00858"/>
    </source>
</evidence>
<protein>
    <submittedName>
        <fullName evidence="3">UxaA family hydrolase</fullName>
    </submittedName>
</protein>
<evidence type="ECO:0000256" key="1">
    <source>
        <dbReference type="ARBA" id="ARBA00023239"/>
    </source>
</evidence>
<proteinExistence type="predicted"/>
<evidence type="ECO:0000313" key="4">
    <source>
        <dbReference type="Proteomes" id="UP001549749"/>
    </source>
</evidence>
<dbReference type="Proteomes" id="UP001549749">
    <property type="component" value="Unassembled WGS sequence"/>
</dbReference>
<evidence type="ECO:0000313" key="3">
    <source>
        <dbReference type="EMBL" id="MET7000237.1"/>
    </source>
</evidence>
<dbReference type="PANTHER" id="PTHR30536:SF5">
    <property type="entry name" value="ALTRONATE DEHYDRATASE"/>
    <property type="match status" value="1"/>
</dbReference>